<dbReference type="Proteomes" id="UP001607303">
    <property type="component" value="Unassembled WGS sequence"/>
</dbReference>
<dbReference type="PROSITE" id="PS51029">
    <property type="entry name" value="MADF"/>
    <property type="match status" value="1"/>
</dbReference>
<gene>
    <name evidence="3" type="ORF">V1477_019515</name>
</gene>
<feature type="domain" description="MADF" evidence="2">
    <location>
        <begin position="125"/>
        <end position="222"/>
    </location>
</feature>
<evidence type="ECO:0000313" key="4">
    <source>
        <dbReference type="Proteomes" id="UP001607303"/>
    </source>
</evidence>
<organism evidence="3 4">
    <name type="scientific">Vespula maculifrons</name>
    <name type="common">Eastern yellow jacket</name>
    <name type="synonym">Wasp</name>
    <dbReference type="NCBI Taxonomy" id="7453"/>
    <lineage>
        <taxon>Eukaryota</taxon>
        <taxon>Metazoa</taxon>
        <taxon>Ecdysozoa</taxon>
        <taxon>Arthropoda</taxon>
        <taxon>Hexapoda</taxon>
        <taxon>Insecta</taxon>
        <taxon>Pterygota</taxon>
        <taxon>Neoptera</taxon>
        <taxon>Endopterygota</taxon>
        <taxon>Hymenoptera</taxon>
        <taxon>Apocrita</taxon>
        <taxon>Aculeata</taxon>
        <taxon>Vespoidea</taxon>
        <taxon>Vespidae</taxon>
        <taxon>Vespinae</taxon>
        <taxon>Vespula</taxon>
    </lineage>
</organism>
<dbReference type="SMART" id="SM00595">
    <property type="entry name" value="MADF"/>
    <property type="match status" value="1"/>
</dbReference>
<dbReference type="PANTHER" id="PTHR21505">
    <property type="entry name" value="MADF DOMAIN-CONTAINING PROTEIN-RELATED"/>
    <property type="match status" value="1"/>
</dbReference>
<protein>
    <submittedName>
        <fullName evidence="3">Zinc finger BED domain-containing protein 3-like isoform X2</fullName>
    </submittedName>
</protein>
<reference evidence="3 4" key="1">
    <citation type="journal article" date="2024" name="Ann. Entomol. Soc. Am.">
        <title>Genomic analyses of the southern and eastern yellowjacket wasps (Hymenoptera: Vespidae) reveal evolutionary signatures of social life.</title>
        <authorList>
            <person name="Catto M.A."/>
            <person name="Caine P.B."/>
            <person name="Orr S.E."/>
            <person name="Hunt B.G."/>
            <person name="Goodisman M.A.D."/>
        </authorList>
    </citation>
    <scope>NUCLEOTIDE SEQUENCE [LARGE SCALE GENOMIC DNA]</scope>
    <source>
        <strain evidence="3">232</strain>
        <tissue evidence="3">Head and thorax</tissue>
    </source>
</reference>
<comment type="caution">
    <text evidence="3">The sequence shown here is derived from an EMBL/GenBank/DDBJ whole genome shotgun (WGS) entry which is preliminary data.</text>
</comment>
<name>A0ABD2AQM4_VESMC</name>
<feature type="region of interest" description="Disordered" evidence="1">
    <location>
        <begin position="380"/>
        <end position="405"/>
    </location>
</feature>
<proteinExistence type="predicted"/>
<evidence type="ECO:0000313" key="3">
    <source>
        <dbReference type="EMBL" id="KAL2722924.1"/>
    </source>
</evidence>
<dbReference type="AlphaFoldDB" id="A0ABD2AQM4"/>
<dbReference type="Pfam" id="PF10545">
    <property type="entry name" value="MADF_DNA_bdg"/>
    <property type="match status" value="1"/>
</dbReference>
<dbReference type="InterPro" id="IPR006578">
    <property type="entry name" value="MADF-dom"/>
</dbReference>
<dbReference type="PANTHER" id="PTHR21505:SF12">
    <property type="entry name" value="MADF DOMAIN-CONTAINING PROTEIN-RELATED"/>
    <property type="match status" value="1"/>
</dbReference>
<evidence type="ECO:0000259" key="2">
    <source>
        <dbReference type="PROSITE" id="PS51029"/>
    </source>
</evidence>
<sequence>MNRFIENNQNSCKPDMNLTVDELLFPTKNFPYLRKEKSRSSSIPPGEFVVLKIVELFTGCWRNITTDNFFTSASLATKLLAKRTILFGTIRNNKRELAKSAKDERFSTVLYKPNNCILTIYKSKLFLDLYQTEPILYNPTLDEYRDRDMRAAAAQRISEALNIDGFGPKEVILKFKNLRSSYCQELKKIADSQRSGKSTDEIYKPKVVWFTKMNSFIRPFVQQRETQSNVMLQKNNIETEINQEINAEQVITEDIANDKIFFHTSQLSKTLPVCNKPVEKRKMFFNKTESENKLPKKKKNMNVCEDSAFISHVLNKLQDISTRAEQIAEKKDSYDHFGKYIGSLLRTIGFPDAMKLQQQIITLIMNRMCASTIQNQYSNTVPSTSCSEEGASEHIYSPSNEDIPG</sequence>
<keyword evidence="4" id="KW-1185">Reference proteome</keyword>
<evidence type="ECO:0000256" key="1">
    <source>
        <dbReference type="SAM" id="MobiDB-lite"/>
    </source>
</evidence>
<dbReference type="EMBL" id="JAYRBN010000115">
    <property type="protein sequence ID" value="KAL2722924.1"/>
    <property type="molecule type" value="Genomic_DNA"/>
</dbReference>
<accession>A0ABD2AQM4</accession>